<name>A0A2T0YHQ3_9MICC</name>
<protein>
    <recommendedName>
        <fullName evidence="4">Cytochrome</fullName>
    </recommendedName>
</protein>
<feature type="compositionally biased region" description="Pro residues" evidence="1">
    <location>
        <begin position="297"/>
        <end position="307"/>
    </location>
</feature>
<dbReference type="Proteomes" id="UP000238217">
    <property type="component" value="Unassembled WGS sequence"/>
</dbReference>
<evidence type="ECO:0000256" key="1">
    <source>
        <dbReference type="SAM" id="MobiDB-lite"/>
    </source>
</evidence>
<keyword evidence="3" id="KW-1185">Reference proteome</keyword>
<gene>
    <name evidence="2" type="ORF">BCL67_11194</name>
</gene>
<evidence type="ECO:0000313" key="3">
    <source>
        <dbReference type="Proteomes" id="UP000238217"/>
    </source>
</evidence>
<proteinExistence type="predicted"/>
<organism evidence="2 3">
    <name type="scientific">Nesterenkonia sandarakina</name>
    <dbReference type="NCBI Taxonomy" id="272918"/>
    <lineage>
        <taxon>Bacteria</taxon>
        <taxon>Bacillati</taxon>
        <taxon>Actinomycetota</taxon>
        <taxon>Actinomycetes</taxon>
        <taxon>Micrococcales</taxon>
        <taxon>Micrococcaceae</taxon>
        <taxon>Nesterenkonia</taxon>
    </lineage>
</organism>
<dbReference type="EMBL" id="PVTY01000011">
    <property type="protein sequence ID" value="PRZ14612.1"/>
    <property type="molecule type" value="Genomic_DNA"/>
</dbReference>
<evidence type="ECO:0000313" key="2">
    <source>
        <dbReference type="EMBL" id="PRZ14612.1"/>
    </source>
</evidence>
<dbReference type="AlphaFoldDB" id="A0A2T0YHQ3"/>
<reference evidence="2 3" key="1">
    <citation type="submission" date="2018-03" db="EMBL/GenBank/DDBJ databases">
        <title>Comparative analysis of microorganisms from saline springs in Andes Mountain Range, Colombia.</title>
        <authorList>
            <person name="Rubin E."/>
        </authorList>
    </citation>
    <scope>NUCLEOTIDE SEQUENCE [LARGE SCALE GENOMIC DNA]</scope>
    <source>
        <strain evidence="2 3">CG 35</strain>
    </source>
</reference>
<sequence>MPTGAFRGGPAAVSEAGGRLEAMTQPSLAHATDHGRMYSRSLGGRPEVPSITTVISQEHKDLTGWAGHMASAELAGDQRLASAVGSPAELKRLARQASSAAERFRDAAAARGDRVHEYAEQVALEALGVTHGAGAAREALAEHRETSFADRFDEWWQLYGVTPLAAEVTVWNHTLGYAGTLDLVADIGGRTCIIDFKTKGLSRDGRAKPLSDSVVMQLVAGMQAEEMLVDARSGEWKPWPYGEDPILLAVAVSEAEVVPNQANPAVLKSHWHKFWALRQVWEHSRSAAAAGTALRPIAPPPLPAPTRPEPEPEQ</sequence>
<evidence type="ECO:0008006" key="4">
    <source>
        <dbReference type="Google" id="ProtNLM"/>
    </source>
</evidence>
<comment type="caution">
    <text evidence="2">The sequence shown here is derived from an EMBL/GenBank/DDBJ whole genome shotgun (WGS) entry which is preliminary data.</text>
</comment>
<accession>A0A2T0YHQ3</accession>
<feature type="region of interest" description="Disordered" evidence="1">
    <location>
        <begin position="289"/>
        <end position="314"/>
    </location>
</feature>